<evidence type="ECO:0000256" key="3">
    <source>
        <dbReference type="ARBA" id="ARBA00022884"/>
    </source>
</evidence>
<dbReference type="SMART" id="SM00363">
    <property type="entry name" value="S4"/>
    <property type="match status" value="1"/>
</dbReference>
<dbReference type="EC" id="5.4.99.-" evidence="7"/>
<dbReference type="NCBIfam" id="TIGR00005">
    <property type="entry name" value="rluA_subfam"/>
    <property type="match status" value="1"/>
</dbReference>
<evidence type="ECO:0000313" key="10">
    <source>
        <dbReference type="Proteomes" id="UP000233425"/>
    </source>
</evidence>
<evidence type="ECO:0000256" key="4">
    <source>
        <dbReference type="ARBA" id="ARBA00023235"/>
    </source>
</evidence>
<dbReference type="Proteomes" id="UP000233425">
    <property type="component" value="Unassembled WGS sequence"/>
</dbReference>
<dbReference type="PANTHER" id="PTHR21600">
    <property type="entry name" value="MITOCHONDRIAL RNA PSEUDOURIDINE SYNTHASE"/>
    <property type="match status" value="1"/>
</dbReference>
<evidence type="ECO:0000256" key="2">
    <source>
        <dbReference type="ARBA" id="ARBA00010876"/>
    </source>
</evidence>
<comment type="caution">
    <text evidence="9">The sequence shown here is derived from an EMBL/GenBank/DDBJ whole genome shotgun (WGS) entry which is preliminary data.</text>
</comment>
<dbReference type="RefSeq" id="WP_101029614.1">
    <property type="nucleotide sequence ID" value="NZ_CABMMZ010000072.1"/>
</dbReference>
<dbReference type="GO" id="GO:0000455">
    <property type="term" value="P:enzyme-directed rRNA pseudouridine synthesis"/>
    <property type="evidence" value="ECO:0007669"/>
    <property type="project" value="TreeGrafter"/>
</dbReference>
<dbReference type="AlphaFoldDB" id="A0A2N0UJZ3"/>
<dbReference type="Pfam" id="PF01479">
    <property type="entry name" value="S4"/>
    <property type="match status" value="1"/>
</dbReference>
<keyword evidence="3 6" id="KW-0694">RNA-binding</keyword>
<accession>A0A2N0UJZ3</accession>
<comment type="similarity">
    <text evidence="2 7">Belongs to the pseudouridine synthase RluA family.</text>
</comment>
<dbReference type="InterPro" id="IPR050188">
    <property type="entry name" value="RluA_PseudoU_synthase"/>
</dbReference>
<evidence type="ECO:0000313" key="9">
    <source>
        <dbReference type="EMBL" id="PKD27302.1"/>
    </source>
</evidence>
<dbReference type="FunFam" id="3.30.2350.10:FF:000006">
    <property type="entry name" value="Pseudouridine synthase"/>
    <property type="match status" value="1"/>
</dbReference>
<comment type="catalytic activity">
    <reaction evidence="1 7">
        <text>a uridine in RNA = a pseudouridine in RNA</text>
        <dbReference type="Rhea" id="RHEA:48348"/>
        <dbReference type="Rhea" id="RHEA-COMP:12068"/>
        <dbReference type="Rhea" id="RHEA-COMP:12069"/>
        <dbReference type="ChEBI" id="CHEBI:65314"/>
        <dbReference type="ChEBI" id="CHEBI:65315"/>
    </reaction>
</comment>
<proteinExistence type="inferred from homology"/>
<evidence type="ECO:0000259" key="8">
    <source>
        <dbReference type="SMART" id="SM00363"/>
    </source>
</evidence>
<evidence type="ECO:0000256" key="1">
    <source>
        <dbReference type="ARBA" id="ARBA00000073"/>
    </source>
</evidence>
<gene>
    <name evidence="9" type="primary">rluD_2</name>
    <name evidence="9" type="ORF">RBATCC27255_01691</name>
</gene>
<dbReference type="GO" id="GO:0120159">
    <property type="term" value="F:rRNA pseudouridine synthase activity"/>
    <property type="evidence" value="ECO:0007669"/>
    <property type="project" value="UniProtKB-ARBA"/>
</dbReference>
<dbReference type="PANTHER" id="PTHR21600:SF44">
    <property type="entry name" value="RIBOSOMAL LARGE SUBUNIT PSEUDOURIDINE SYNTHASE D"/>
    <property type="match status" value="1"/>
</dbReference>
<dbReference type="InterPro" id="IPR006225">
    <property type="entry name" value="PsdUridine_synth_RluC/D"/>
</dbReference>
<evidence type="ECO:0000256" key="7">
    <source>
        <dbReference type="RuleBase" id="RU362028"/>
    </source>
</evidence>
<dbReference type="CDD" id="cd00165">
    <property type="entry name" value="S4"/>
    <property type="match status" value="1"/>
</dbReference>
<evidence type="ECO:0000256" key="6">
    <source>
        <dbReference type="PROSITE-ProRule" id="PRU00182"/>
    </source>
</evidence>
<dbReference type="SUPFAM" id="SSF55120">
    <property type="entry name" value="Pseudouridine synthase"/>
    <property type="match status" value="1"/>
</dbReference>
<dbReference type="InterPro" id="IPR006224">
    <property type="entry name" value="PsdUridine_synth_RluA-like_CS"/>
</dbReference>
<dbReference type="Pfam" id="PF00849">
    <property type="entry name" value="PseudoU_synth_2"/>
    <property type="match status" value="1"/>
</dbReference>
<dbReference type="InterPro" id="IPR036986">
    <property type="entry name" value="S4_RNA-bd_sf"/>
</dbReference>
<dbReference type="Gene3D" id="3.30.2350.10">
    <property type="entry name" value="Pseudouridine synthase"/>
    <property type="match status" value="1"/>
</dbReference>
<dbReference type="GO" id="GO:0003723">
    <property type="term" value="F:RNA binding"/>
    <property type="evidence" value="ECO:0007669"/>
    <property type="project" value="UniProtKB-KW"/>
</dbReference>
<feature type="active site" evidence="5">
    <location>
        <position position="137"/>
    </location>
</feature>
<dbReference type="Gene3D" id="3.10.290.10">
    <property type="entry name" value="RNA-binding S4 domain"/>
    <property type="match status" value="1"/>
</dbReference>
<feature type="domain" description="RNA-binding S4" evidence="8">
    <location>
        <begin position="13"/>
        <end position="77"/>
    </location>
</feature>
<keyword evidence="10" id="KW-1185">Reference proteome</keyword>
<dbReference type="InterPro" id="IPR002942">
    <property type="entry name" value="S4_RNA-bd"/>
</dbReference>
<keyword evidence="4 7" id="KW-0413">Isomerase</keyword>
<comment type="function">
    <text evidence="7">Responsible for synthesis of pseudouridine from uracil.</text>
</comment>
<dbReference type="EMBL" id="NNSR01000072">
    <property type="protein sequence ID" value="PKD27302.1"/>
    <property type="molecule type" value="Genomic_DNA"/>
</dbReference>
<sequence>MNEFKLNCETSGARLDKFISDSNIDLSRSAAVNLIENGAVLVNGLIVSKKYKLSQGDVVVVNVPDPMPYEAKAENIPLDIVYEDEYLLVVNKPKGMVVHPAAGNYDGTLVNALLYHCGDSLSGINGVLRPGIVHRIDKDTSGLLIVAKNDFAHRSLAEQIKEHSFTREYESIVFGNLKNDSGTVDAPIGRNPKDRKKMCVTEKNSKNAVTHYSVITRYKGYTHIKCKLETGRTHQIRVHMAYIGHPVSGDKVYGIKSERVDFEGQCLHARKIGFIHPKTNEYIEFTSELPDYFKKYLTKLQNISFC</sequence>
<name>A0A2N0UJZ3_9FIRM</name>
<dbReference type="GeneID" id="93768086"/>
<dbReference type="PROSITE" id="PS50889">
    <property type="entry name" value="S4"/>
    <property type="match status" value="1"/>
</dbReference>
<organism evidence="9 10">
    <name type="scientific">Ruminococcus bromii</name>
    <dbReference type="NCBI Taxonomy" id="40518"/>
    <lineage>
        <taxon>Bacteria</taxon>
        <taxon>Bacillati</taxon>
        <taxon>Bacillota</taxon>
        <taxon>Clostridia</taxon>
        <taxon>Eubacteriales</taxon>
        <taxon>Oscillospiraceae</taxon>
        <taxon>Ruminococcus</taxon>
    </lineage>
</organism>
<protein>
    <recommendedName>
        <fullName evidence="7">Pseudouridine synthase</fullName>
        <ecNumber evidence="7">5.4.99.-</ecNumber>
    </recommendedName>
</protein>
<dbReference type="InterPro" id="IPR020103">
    <property type="entry name" value="PsdUridine_synth_cat_dom_sf"/>
</dbReference>
<dbReference type="CDD" id="cd02869">
    <property type="entry name" value="PseudoU_synth_RluA_like"/>
    <property type="match status" value="1"/>
</dbReference>
<dbReference type="InterPro" id="IPR006145">
    <property type="entry name" value="PsdUridine_synth_RsuA/RluA"/>
</dbReference>
<evidence type="ECO:0000256" key="5">
    <source>
        <dbReference type="PIRSR" id="PIRSR606225-1"/>
    </source>
</evidence>
<dbReference type="PROSITE" id="PS01129">
    <property type="entry name" value="PSI_RLU"/>
    <property type="match status" value="1"/>
</dbReference>
<reference evidence="9" key="1">
    <citation type="journal article" date="2018" name="Environ. Microbiol.">
        <title>Sporulation capability and amylosome conservation among diverse human colonic and rumen isolates of the keystone starch-degrader Ruminococcus bromii.</title>
        <authorList>
            <person name="Mukhopadhya I."/>
            <person name="Morais S."/>
            <person name="Laverde-Gomez J."/>
            <person name="Sheridan P.O."/>
            <person name="Walker A.W."/>
            <person name="Kelly W."/>
            <person name="Klieve A.V."/>
            <person name="Ouwerkerk D."/>
            <person name="Duncan S.H."/>
            <person name="Louis P."/>
            <person name="Koropatkin N."/>
            <person name="Cockburn D."/>
            <person name="Kibler R."/>
            <person name="Cooper P.J."/>
            <person name="Sandoval C."/>
            <person name="Crost E."/>
            <person name="Juge N."/>
            <person name="Bayer E.A."/>
            <person name="Flint H.J."/>
        </authorList>
    </citation>
    <scope>NUCLEOTIDE SEQUENCE [LARGE SCALE GENOMIC DNA]</scope>
    <source>
        <strain evidence="9">ATCC 27255</strain>
    </source>
</reference>
<dbReference type="SUPFAM" id="SSF55174">
    <property type="entry name" value="Alpha-L RNA-binding motif"/>
    <property type="match status" value="1"/>
</dbReference>